<evidence type="ECO:0000313" key="3">
    <source>
        <dbReference type="Proteomes" id="UP000320386"/>
    </source>
</evidence>
<keyword evidence="1" id="KW-0472">Membrane</keyword>
<feature type="transmembrane region" description="Helical" evidence="1">
    <location>
        <begin position="63"/>
        <end position="81"/>
    </location>
</feature>
<protein>
    <submittedName>
        <fullName evidence="2">Uncharacterized protein</fullName>
    </submittedName>
</protein>
<keyword evidence="1" id="KW-1133">Transmembrane helix</keyword>
<evidence type="ECO:0000256" key="1">
    <source>
        <dbReference type="SAM" id="Phobius"/>
    </source>
</evidence>
<dbReference type="AlphaFoldDB" id="A0A518BZX4"/>
<organism evidence="2 3">
    <name type="scientific">Mucisphaera calidilacus</name>
    <dbReference type="NCBI Taxonomy" id="2527982"/>
    <lineage>
        <taxon>Bacteria</taxon>
        <taxon>Pseudomonadati</taxon>
        <taxon>Planctomycetota</taxon>
        <taxon>Phycisphaerae</taxon>
        <taxon>Phycisphaerales</taxon>
        <taxon>Phycisphaeraceae</taxon>
        <taxon>Mucisphaera</taxon>
    </lineage>
</organism>
<accession>A0A518BZX4</accession>
<name>A0A518BZX4_9BACT</name>
<dbReference type="RefSeq" id="WP_145446698.1">
    <property type="nucleotide sequence ID" value="NZ_CP036280.1"/>
</dbReference>
<sequence length="169" mass="18539">MTHQHPPNDPKLEALLDEALHADETPADLTDRIMQASTPVLDQRRSTPVVAGRIRPAAWGWHLARAAAALALVAFVGWALITTETTTETPIAATTTAEEIDAIFAQLATSDTFTRTSFSEQLDDRIDTLKAEIALAETQQVDIILGENAESALMQIEWQGFVEDTRNLF</sequence>
<evidence type="ECO:0000313" key="2">
    <source>
        <dbReference type="EMBL" id="QDU72522.1"/>
    </source>
</evidence>
<dbReference type="KEGG" id="mcad:Pan265_23910"/>
<dbReference type="Proteomes" id="UP000320386">
    <property type="component" value="Chromosome"/>
</dbReference>
<keyword evidence="3" id="KW-1185">Reference proteome</keyword>
<proteinExistence type="predicted"/>
<gene>
    <name evidence="2" type="ORF">Pan265_23910</name>
</gene>
<keyword evidence="1" id="KW-0812">Transmembrane</keyword>
<dbReference type="EMBL" id="CP036280">
    <property type="protein sequence ID" value="QDU72522.1"/>
    <property type="molecule type" value="Genomic_DNA"/>
</dbReference>
<reference evidence="2 3" key="1">
    <citation type="submission" date="2019-02" db="EMBL/GenBank/DDBJ databases">
        <title>Deep-cultivation of Planctomycetes and their phenomic and genomic characterization uncovers novel biology.</title>
        <authorList>
            <person name="Wiegand S."/>
            <person name="Jogler M."/>
            <person name="Boedeker C."/>
            <person name="Pinto D."/>
            <person name="Vollmers J."/>
            <person name="Rivas-Marin E."/>
            <person name="Kohn T."/>
            <person name="Peeters S.H."/>
            <person name="Heuer A."/>
            <person name="Rast P."/>
            <person name="Oberbeckmann S."/>
            <person name="Bunk B."/>
            <person name="Jeske O."/>
            <person name="Meyerdierks A."/>
            <person name="Storesund J.E."/>
            <person name="Kallscheuer N."/>
            <person name="Luecker S."/>
            <person name="Lage O.M."/>
            <person name="Pohl T."/>
            <person name="Merkel B.J."/>
            <person name="Hornburger P."/>
            <person name="Mueller R.-W."/>
            <person name="Bruemmer F."/>
            <person name="Labrenz M."/>
            <person name="Spormann A.M."/>
            <person name="Op den Camp H."/>
            <person name="Overmann J."/>
            <person name="Amann R."/>
            <person name="Jetten M.S.M."/>
            <person name="Mascher T."/>
            <person name="Medema M.H."/>
            <person name="Devos D.P."/>
            <person name="Kaster A.-K."/>
            <person name="Ovreas L."/>
            <person name="Rohde M."/>
            <person name="Galperin M.Y."/>
            <person name="Jogler C."/>
        </authorList>
    </citation>
    <scope>NUCLEOTIDE SEQUENCE [LARGE SCALE GENOMIC DNA]</scope>
    <source>
        <strain evidence="2 3">Pan265</strain>
    </source>
</reference>